<dbReference type="EMBL" id="FAOZ01000048">
    <property type="protein sequence ID" value="CUU60849.1"/>
    <property type="molecule type" value="Genomic_DNA"/>
</dbReference>
<name>A0A0S4QYX8_9ACTN</name>
<organism evidence="1 2">
    <name type="scientific">Parafrankia irregularis</name>
    <dbReference type="NCBI Taxonomy" id="795642"/>
    <lineage>
        <taxon>Bacteria</taxon>
        <taxon>Bacillati</taxon>
        <taxon>Actinomycetota</taxon>
        <taxon>Actinomycetes</taxon>
        <taxon>Frankiales</taxon>
        <taxon>Frankiaceae</taxon>
        <taxon>Parafrankia</taxon>
    </lineage>
</organism>
<dbReference type="AlphaFoldDB" id="A0A0S4QYX8"/>
<sequence>MDITISGLTRPQAHTLLRLTTTLLTADGPSATLTRRQLHPATLRVLVDRGLAWTYERTAGPTEAGLATVTEALRPLLTGRLDRVQAVADRTWLPQTVGISLHPVYGEWDVEIRSLAMATPVGTYGPYLTVLPTRYHRR</sequence>
<accession>A0A0S4QYX8</accession>
<reference evidence="2" key="1">
    <citation type="submission" date="2015-11" db="EMBL/GenBank/DDBJ databases">
        <authorList>
            <person name="Varghese N."/>
        </authorList>
    </citation>
    <scope>NUCLEOTIDE SEQUENCE [LARGE SCALE GENOMIC DNA]</scope>
    <source>
        <strain evidence="2">DSM 45899</strain>
    </source>
</reference>
<evidence type="ECO:0000313" key="1">
    <source>
        <dbReference type="EMBL" id="CUU60849.1"/>
    </source>
</evidence>
<keyword evidence="2" id="KW-1185">Reference proteome</keyword>
<protein>
    <submittedName>
        <fullName evidence="1">Uncharacterized protein</fullName>
    </submittedName>
</protein>
<proteinExistence type="predicted"/>
<gene>
    <name evidence="1" type="ORF">Ga0074812_14849</name>
</gene>
<dbReference type="Proteomes" id="UP000198802">
    <property type="component" value="Unassembled WGS sequence"/>
</dbReference>
<evidence type="ECO:0000313" key="2">
    <source>
        <dbReference type="Proteomes" id="UP000198802"/>
    </source>
</evidence>